<evidence type="ECO:0000313" key="2">
    <source>
        <dbReference type="Proteomes" id="UP000245125"/>
    </source>
</evidence>
<accession>A0A2U3QLF9</accession>
<evidence type="ECO:0000313" key="1">
    <source>
        <dbReference type="EMBL" id="SPQ02200.1"/>
    </source>
</evidence>
<dbReference type="Pfam" id="PF13541">
    <property type="entry name" value="ChlI"/>
    <property type="match status" value="1"/>
</dbReference>
<dbReference type="EMBL" id="OUUY01000151">
    <property type="protein sequence ID" value="SPQ02200.1"/>
    <property type="molecule type" value="Genomic_DNA"/>
</dbReference>
<protein>
    <submittedName>
        <fullName evidence="1">Uncharacterized protein</fullName>
    </submittedName>
</protein>
<name>A0A2U3QLF9_9BACT</name>
<organism evidence="1 2">
    <name type="scientific">Candidatus Sulfobium mesophilum</name>
    <dbReference type="NCBI Taxonomy" id="2016548"/>
    <lineage>
        <taxon>Bacteria</taxon>
        <taxon>Pseudomonadati</taxon>
        <taxon>Nitrospirota</taxon>
        <taxon>Nitrospiria</taxon>
        <taxon>Nitrospirales</taxon>
        <taxon>Nitrospiraceae</taxon>
        <taxon>Candidatus Sulfobium</taxon>
    </lineage>
</organism>
<reference evidence="2" key="1">
    <citation type="submission" date="2018-03" db="EMBL/GenBank/DDBJ databases">
        <authorList>
            <person name="Zecchin S."/>
        </authorList>
    </citation>
    <scope>NUCLEOTIDE SEQUENCE [LARGE SCALE GENOMIC DNA]</scope>
</reference>
<dbReference type="AlphaFoldDB" id="A0A2U3QLF9"/>
<dbReference type="Proteomes" id="UP000245125">
    <property type="component" value="Unassembled WGS sequence"/>
</dbReference>
<gene>
    <name evidence="1" type="ORF">NBG4_990003</name>
</gene>
<keyword evidence="2" id="KW-1185">Reference proteome</keyword>
<sequence>MVGLPDAAVKESRDRVRASLKNIGFNFPLKKDNRKPCDCRLKERRICL</sequence>
<proteinExistence type="predicted"/>